<dbReference type="InterPro" id="IPR008928">
    <property type="entry name" value="6-hairpin_glycosidase_sf"/>
</dbReference>
<dbReference type="GO" id="GO:0030596">
    <property type="term" value="F:alpha-L-rhamnosidase activity"/>
    <property type="evidence" value="ECO:0007669"/>
    <property type="project" value="UniProtKB-EC"/>
</dbReference>
<dbReference type="Gene3D" id="1.50.10.10">
    <property type="match status" value="1"/>
</dbReference>
<dbReference type="PANTHER" id="PTHR33307">
    <property type="entry name" value="ALPHA-RHAMNOSIDASE (EUROFUNG)"/>
    <property type="match status" value="1"/>
</dbReference>
<proteinExistence type="predicted"/>
<dbReference type="PIRSF" id="PIRSF010631">
    <property type="entry name" value="A-rhamnsds"/>
    <property type="match status" value="1"/>
</dbReference>
<evidence type="ECO:0000256" key="3">
    <source>
        <dbReference type="ARBA" id="ARBA00022801"/>
    </source>
</evidence>
<dbReference type="Pfam" id="PF05592">
    <property type="entry name" value="Bac_rhamnosid"/>
    <property type="match status" value="1"/>
</dbReference>
<feature type="domain" description="Bacterial alpha-L-rhamnosidase N-terminal" evidence="6">
    <location>
        <begin position="143"/>
        <end position="312"/>
    </location>
</feature>
<comment type="caution">
    <text evidence="9">The sequence shown here is derived from an EMBL/GenBank/DDBJ whole genome shotgun (WGS) entry which is preliminary data.</text>
</comment>
<evidence type="ECO:0000259" key="6">
    <source>
        <dbReference type="Pfam" id="PF08531"/>
    </source>
</evidence>
<dbReference type="InterPro" id="IPR012341">
    <property type="entry name" value="6hp_glycosidase-like_sf"/>
</dbReference>
<dbReference type="InterPro" id="IPR013737">
    <property type="entry name" value="Bac_rhamnosid_N"/>
</dbReference>
<dbReference type="Gene3D" id="2.60.120.260">
    <property type="entry name" value="Galactose-binding domain-like"/>
    <property type="match status" value="2"/>
</dbReference>
<dbReference type="GO" id="GO:0005975">
    <property type="term" value="P:carbohydrate metabolic process"/>
    <property type="evidence" value="ECO:0007669"/>
    <property type="project" value="InterPro"/>
</dbReference>
<keyword evidence="3" id="KW-0378">Hydrolase</keyword>
<evidence type="ECO:0000259" key="7">
    <source>
        <dbReference type="Pfam" id="PF17389"/>
    </source>
</evidence>
<dbReference type="InterPro" id="IPR008902">
    <property type="entry name" value="Rhamnosid_concanavalin"/>
</dbReference>
<accession>A0A2S6IWW6</accession>
<feature type="domain" description="Alpha-L-rhamnosidase C-terminal" evidence="8">
    <location>
        <begin position="777"/>
        <end position="847"/>
    </location>
</feature>
<dbReference type="EC" id="3.2.1.40" evidence="2"/>
<sequence length="873" mass="95510">MSAVPARPTFEHHREPLGTGEPCPRISFRTTAPAGWLPAAHEFEITRGGATESTGRTATPDSVLLPWPWAPLRSRERASVRVRVWGAGEEDPSGWSEPAAVEAGLLLPEDWRAAAVGPAWPEDPDSDRRPPLLRRSFVLDRPVRSARLYASAHGLFRLEVNGRRVGTDELAPGWTVYPQRLRYSTHDVTDLLREGGNAIGSWLADGWFRGRIGFDGGYRNLYGTDLALIAQLHVTFDDGTEAVLATDGHWRAAHGPILFSGLYEGERYDARELPHGWSEPGFDDSAWTPVRSAPVDASRLVAPTGPPVRCTQELEPVRVEPRGEGRFLLDFGQNAAGRLRIRVSGEAGRVVTLTHAEVLEDGELCTRPLREAESRDTYVLRGGGTEEWEPAFTIHGFRYAQVEGWPGETLQPGDVVFRVLHTDLERTGWFSCSDPLVERLHENVVWSTRSNFVDIPTDCPQRDERLGWTGDIQVFAPTAAFLFDVTGMLSSWLRDVEAEQLEDGTVPWYVPVIPGGEEWTPIRPGAVWGDVVVLTPWTLFERTGDLGLLAAQYGSARRWVDLVERLAGPSRLWNSGFQLGDWLDPAAPPEDPADARTDRHLVATAYFAWSARHLAETARILGEDGDAEHYAELAEEVREAFLAEHVRPDGRLTSDAQTAYALAIRFGLVSGEEQQAAGARLAELVRDAGNRIATGFAGTPVICDALTQTGHVEEAYALLLERGCPSWLYTVLSGATTIWERWDSLLPDGTVNPGGMTSFNHYALGAVADWLHRVVAGLAPDAPGYRSILFHPRPGDGITSATARHETPYGTASVSWTLAAGHFTVTVQVPTGATGRVVLPDGRTEFVGSGAHRFTAACASGAGRRHVEVPGRG</sequence>
<dbReference type="Pfam" id="PF08531">
    <property type="entry name" value="Bac_rhamnosid_N"/>
    <property type="match status" value="1"/>
</dbReference>
<dbReference type="Gene3D" id="2.60.40.10">
    <property type="entry name" value="Immunoglobulins"/>
    <property type="match status" value="1"/>
</dbReference>
<dbReference type="AlphaFoldDB" id="A0A2S6IWW6"/>
<dbReference type="RefSeq" id="WP_104431181.1">
    <property type="nucleotide sequence ID" value="NZ_PTJD01000001.1"/>
</dbReference>
<dbReference type="InterPro" id="IPR016007">
    <property type="entry name" value="Alpha_rhamnosid"/>
</dbReference>
<feature type="domain" description="Alpha-L-rhamnosidase six-hairpin glycosidase" evidence="7">
    <location>
        <begin position="425"/>
        <end position="775"/>
    </location>
</feature>
<evidence type="ECO:0000256" key="4">
    <source>
        <dbReference type="SAM" id="MobiDB-lite"/>
    </source>
</evidence>
<protein>
    <recommendedName>
        <fullName evidence="2">alpha-L-rhamnosidase</fullName>
        <ecNumber evidence="2">3.2.1.40</ecNumber>
    </recommendedName>
</protein>
<dbReference type="InterPro" id="IPR035398">
    <property type="entry name" value="Bac_rhamnosid_C"/>
</dbReference>
<feature type="domain" description="Alpha-L-rhamnosidase concanavalin-like" evidence="5">
    <location>
        <begin position="324"/>
        <end position="420"/>
    </location>
</feature>
<feature type="region of interest" description="Disordered" evidence="4">
    <location>
        <begin position="1"/>
        <end position="29"/>
    </location>
</feature>
<dbReference type="PANTHER" id="PTHR33307:SF6">
    <property type="entry name" value="ALPHA-RHAMNOSIDASE (EUROFUNG)-RELATED"/>
    <property type="match status" value="1"/>
</dbReference>
<keyword evidence="10" id="KW-1185">Reference proteome</keyword>
<evidence type="ECO:0000259" key="8">
    <source>
        <dbReference type="Pfam" id="PF17390"/>
    </source>
</evidence>
<dbReference type="Gene3D" id="2.60.420.10">
    <property type="entry name" value="Maltose phosphorylase, domain 3"/>
    <property type="match status" value="1"/>
</dbReference>
<dbReference type="InterPro" id="IPR035396">
    <property type="entry name" value="Bac_rhamnosid6H"/>
</dbReference>
<evidence type="ECO:0000256" key="1">
    <source>
        <dbReference type="ARBA" id="ARBA00001445"/>
    </source>
</evidence>
<evidence type="ECO:0000256" key="2">
    <source>
        <dbReference type="ARBA" id="ARBA00012652"/>
    </source>
</evidence>
<dbReference type="InterPro" id="IPR013783">
    <property type="entry name" value="Ig-like_fold"/>
</dbReference>
<dbReference type="Pfam" id="PF17389">
    <property type="entry name" value="Bac_rhamnosid6H"/>
    <property type="match status" value="1"/>
</dbReference>
<evidence type="ECO:0000259" key="5">
    <source>
        <dbReference type="Pfam" id="PF05592"/>
    </source>
</evidence>
<organism evidence="9 10">
    <name type="scientific">Kineococcus xinjiangensis</name>
    <dbReference type="NCBI Taxonomy" id="512762"/>
    <lineage>
        <taxon>Bacteria</taxon>
        <taxon>Bacillati</taxon>
        <taxon>Actinomycetota</taxon>
        <taxon>Actinomycetes</taxon>
        <taxon>Kineosporiales</taxon>
        <taxon>Kineosporiaceae</taxon>
        <taxon>Kineococcus</taxon>
    </lineage>
</organism>
<evidence type="ECO:0000313" key="10">
    <source>
        <dbReference type="Proteomes" id="UP000239485"/>
    </source>
</evidence>
<dbReference type="SUPFAM" id="SSF48208">
    <property type="entry name" value="Six-hairpin glycosidases"/>
    <property type="match status" value="1"/>
</dbReference>
<dbReference type="OrthoDB" id="9761045at2"/>
<evidence type="ECO:0000313" key="9">
    <source>
        <dbReference type="EMBL" id="PPK98852.1"/>
    </source>
</evidence>
<reference evidence="9 10" key="1">
    <citation type="submission" date="2018-02" db="EMBL/GenBank/DDBJ databases">
        <title>Genomic Encyclopedia of Archaeal and Bacterial Type Strains, Phase II (KMG-II): from individual species to whole genera.</title>
        <authorList>
            <person name="Goeker M."/>
        </authorList>
    </citation>
    <scope>NUCLEOTIDE SEQUENCE [LARGE SCALE GENOMIC DNA]</scope>
    <source>
        <strain evidence="9 10">DSM 22857</strain>
    </source>
</reference>
<dbReference type="Pfam" id="PF17390">
    <property type="entry name" value="Bac_rhamnosid_C"/>
    <property type="match status" value="1"/>
</dbReference>
<dbReference type="Proteomes" id="UP000239485">
    <property type="component" value="Unassembled WGS sequence"/>
</dbReference>
<dbReference type="EMBL" id="PTJD01000001">
    <property type="protein sequence ID" value="PPK98852.1"/>
    <property type="molecule type" value="Genomic_DNA"/>
</dbReference>
<name>A0A2S6IWW6_9ACTN</name>
<gene>
    <name evidence="9" type="ORF">CLV92_101553</name>
</gene>
<comment type="catalytic activity">
    <reaction evidence="1">
        <text>Hydrolysis of terminal non-reducing alpha-L-rhamnose residues in alpha-L-rhamnosides.</text>
        <dbReference type="EC" id="3.2.1.40"/>
    </reaction>
</comment>
<dbReference type="Pfam" id="PF25788">
    <property type="entry name" value="Ig_Rha78A_N"/>
    <property type="match status" value="1"/>
</dbReference>